<evidence type="ECO:0000313" key="3">
    <source>
        <dbReference type="EMBL" id="ABW30257.1"/>
    </source>
</evidence>
<sequence length="153" mass="16372">MPLQLDPVLERKGDNTPPIGIVYDSALIPTSAILATGLSQRNVSQKTPPFSNFPFGQSIAVASNSERRQPRSSSQPSSDWIWLIGILGFSGFVLWRFLTNLSSGNQGSSNNWFDFESHDRSSDSSNPSDYGNYSDSSDFGGGSSDGGGGGGDW</sequence>
<name>B0CAQ6_ACAM1</name>
<reference evidence="3 4" key="1">
    <citation type="journal article" date="2008" name="Proc. Natl. Acad. Sci. U.S.A.">
        <title>Niche adaptation and genome expansion in the chlorophyll d-producing cyanobacterium Acaryochloris marina.</title>
        <authorList>
            <person name="Swingley W.D."/>
            <person name="Chen M."/>
            <person name="Cheung P.C."/>
            <person name="Conrad A.L."/>
            <person name="Dejesa L.C."/>
            <person name="Hao J."/>
            <person name="Honchak B.M."/>
            <person name="Karbach L.E."/>
            <person name="Kurdoglu A."/>
            <person name="Lahiri S."/>
            <person name="Mastrian S.D."/>
            <person name="Miyashita H."/>
            <person name="Page L."/>
            <person name="Ramakrishna P."/>
            <person name="Satoh S."/>
            <person name="Sattley W.M."/>
            <person name="Shimada Y."/>
            <person name="Taylor H.L."/>
            <person name="Tomo T."/>
            <person name="Tsuchiya T."/>
            <person name="Wang Z.T."/>
            <person name="Raymond J."/>
            <person name="Mimuro M."/>
            <person name="Blankenship R.E."/>
            <person name="Touchman J.W."/>
        </authorList>
    </citation>
    <scope>NUCLEOTIDE SEQUENCE [LARGE SCALE GENOMIC DNA]</scope>
    <source>
        <strain evidence="4">MBIC 11017</strain>
    </source>
</reference>
<keyword evidence="2" id="KW-1133">Transmembrane helix</keyword>
<accession>B0CAQ6</accession>
<dbReference type="Proteomes" id="UP000000268">
    <property type="component" value="Chromosome"/>
</dbReference>
<dbReference type="AlphaFoldDB" id="B0CAQ6"/>
<dbReference type="HOGENOM" id="CLU_1709248_0_0_3"/>
<dbReference type="KEGG" id="amr:AM1_5299"/>
<evidence type="ECO:0000313" key="4">
    <source>
        <dbReference type="Proteomes" id="UP000000268"/>
    </source>
</evidence>
<dbReference type="STRING" id="329726.AM1_5299"/>
<evidence type="ECO:0000256" key="1">
    <source>
        <dbReference type="SAM" id="MobiDB-lite"/>
    </source>
</evidence>
<organism evidence="3 4">
    <name type="scientific">Acaryochloris marina (strain MBIC 11017)</name>
    <dbReference type="NCBI Taxonomy" id="329726"/>
    <lineage>
        <taxon>Bacteria</taxon>
        <taxon>Bacillati</taxon>
        <taxon>Cyanobacteriota</taxon>
        <taxon>Cyanophyceae</taxon>
        <taxon>Acaryochloridales</taxon>
        <taxon>Acaryochloridaceae</taxon>
        <taxon>Acaryochloris</taxon>
    </lineage>
</organism>
<feature type="region of interest" description="Disordered" evidence="1">
    <location>
        <begin position="116"/>
        <end position="153"/>
    </location>
</feature>
<proteinExistence type="predicted"/>
<feature type="compositionally biased region" description="Gly residues" evidence="1">
    <location>
        <begin position="139"/>
        <end position="153"/>
    </location>
</feature>
<dbReference type="EMBL" id="CP000828">
    <property type="protein sequence ID" value="ABW30257.1"/>
    <property type="molecule type" value="Genomic_DNA"/>
</dbReference>
<keyword evidence="2" id="KW-0472">Membrane</keyword>
<keyword evidence="2" id="KW-0812">Transmembrane</keyword>
<evidence type="ECO:0000256" key="2">
    <source>
        <dbReference type="SAM" id="Phobius"/>
    </source>
</evidence>
<dbReference type="RefSeq" id="WP_012165509.1">
    <property type="nucleotide sequence ID" value="NC_009925.1"/>
</dbReference>
<gene>
    <name evidence="3" type="ordered locus">AM1_5299</name>
</gene>
<protein>
    <submittedName>
        <fullName evidence="3">Uncharacterized protein</fullName>
    </submittedName>
</protein>
<feature type="compositionally biased region" description="Low complexity" evidence="1">
    <location>
        <begin position="123"/>
        <end position="138"/>
    </location>
</feature>
<keyword evidence="4" id="KW-1185">Reference proteome</keyword>
<feature type="transmembrane region" description="Helical" evidence="2">
    <location>
        <begin position="80"/>
        <end position="98"/>
    </location>
</feature>
<dbReference type="OrthoDB" id="9972418at2"/>